<evidence type="ECO:0000256" key="2">
    <source>
        <dbReference type="ARBA" id="ARBA00010159"/>
    </source>
</evidence>
<evidence type="ECO:0000259" key="11">
    <source>
        <dbReference type="Pfam" id="PF07885"/>
    </source>
</evidence>
<feature type="compositionally biased region" description="Polar residues" evidence="9">
    <location>
        <begin position="15"/>
        <end position="27"/>
    </location>
</feature>
<evidence type="ECO:0000313" key="12">
    <source>
        <dbReference type="EMBL" id="KAK7852209.1"/>
    </source>
</evidence>
<dbReference type="Gene3D" id="1.10.287.70">
    <property type="match status" value="2"/>
</dbReference>
<comment type="subcellular location">
    <subcellularLocation>
        <location evidence="1">Membrane</location>
        <topology evidence="1">Multi-pass membrane protein</topology>
    </subcellularLocation>
</comment>
<evidence type="ECO:0000256" key="4">
    <source>
        <dbReference type="ARBA" id="ARBA00022692"/>
    </source>
</evidence>
<dbReference type="SUPFAM" id="SSF81324">
    <property type="entry name" value="Voltage-gated potassium channels"/>
    <property type="match status" value="2"/>
</dbReference>
<accession>A0AAW0LMT6</accession>
<comment type="similarity">
    <text evidence="2">Belongs to the two pore domain potassium channel (TC 1.A.1.7) family.</text>
</comment>
<dbReference type="GO" id="GO:0030322">
    <property type="term" value="P:stabilization of membrane potential"/>
    <property type="evidence" value="ECO:0007669"/>
    <property type="project" value="TreeGrafter"/>
</dbReference>
<dbReference type="InterPro" id="IPR013099">
    <property type="entry name" value="K_chnl_dom"/>
</dbReference>
<comment type="caution">
    <text evidence="12">The sequence shown here is derived from an EMBL/GenBank/DDBJ whole genome shotgun (WGS) entry which is preliminary data.</text>
</comment>
<keyword evidence="3" id="KW-0813">Transport</keyword>
<dbReference type="GO" id="GO:0015271">
    <property type="term" value="F:outward rectifier potassium channel activity"/>
    <property type="evidence" value="ECO:0007669"/>
    <property type="project" value="TreeGrafter"/>
</dbReference>
<evidence type="ECO:0000256" key="7">
    <source>
        <dbReference type="ARBA" id="ARBA00023136"/>
    </source>
</evidence>
<dbReference type="Pfam" id="PF07885">
    <property type="entry name" value="Ion_trans_2"/>
    <property type="match status" value="2"/>
</dbReference>
<feature type="domain" description="Potassium channel" evidence="11">
    <location>
        <begin position="189"/>
        <end position="259"/>
    </location>
</feature>
<keyword evidence="6" id="KW-0406">Ion transport</keyword>
<dbReference type="Proteomes" id="UP000237347">
    <property type="component" value="Unassembled WGS sequence"/>
</dbReference>
<feature type="region of interest" description="Disordered" evidence="9">
    <location>
        <begin position="1"/>
        <end position="57"/>
    </location>
</feature>
<feature type="transmembrane region" description="Helical" evidence="10">
    <location>
        <begin position="97"/>
        <end position="116"/>
    </location>
</feature>
<dbReference type="PROSITE" id="PS00018">
    <property type="entry name" value="EF_HAND_1"/>
    <property type="match status" value="1"/>
</dbReference>
<dbReference type="GO" id="GO:0022841">
    <property type="term" value="F:potassium ion leak channel activity"/>
    <property type="evidence" value="ECO:0007669"/>
    <property type="project" value="TreeGrafter"/>
</dbReference>
<name>A0AAW0LMT6_QUESU</name>
<protein>
    <submittedName>
        <fullName evidence="12">Two-pore potassium channel 1</fullName>
    </submittedName>
</protein>
<feature type="transmembrane region" description="Helical" evidence="10">
    <location>
        <begin position="237"/>
        <end position="254"/>
    </location>
</feature>
<organism evidence="12 13">
    <name type="scientific">Quercus suber</name>
    <name type="common">Cork oak</name>
    <dbReference type="NCBI Taxonomy" id="58331"/>
    <lineage>
        <taxon>Eukaryota</taxon>
        <taxon>Viridiplantae</taxon>
        <taxon>Streptophyta</taxon>
        <taxon>Embryophyta</taxon>
        <taxon>Tracheophyta</taxon>
        <taxon>Spermatophyta</taxon>
        <taxon>Magnoliopsida</taxon>
        <taxon>eudicotyledons</taxon>
        <taxon>Gunneridae</taxon>
        <taxon>Pentapetalae</taxon>
        <taxon>rosids</taxon>
        <taxon>fabids</taxon>
        <taxon>Fagales</taxon>
        <taxon>Fagaceae</taxon>
        <taxon>Quercus</taxon>
    </lineage>
</organism>
<feature type="transmembrane region" description="Helical" evidence="10">
    <location>
        <begin position="207"/>
        <end position="225"/>
    </location>
</feature>
<reference evidence="12 13" key="1">
    <citation type="journal article" date="2018" name="Sci. Data">
        <title>The draft genome sequence of cork oak.</title>
        <authorList>
            <person name="Ramos A.M."/>
            <person name="Usie A."/>
            <person name="Barbosa P."/>
            <person name="Barros P.M."/>
            <person name="Capote T."/>
            <person name="Chaves I."/>
            <person name="Simoes F."/>
            <person name="Abreu I."/>
            <person name="Carrasquinho I."/>
            <person name="Faro C."/>
            <person name="Guimaraes J.B."/>
            <person name="Mendonca D."/>
            <person name="Nobrega F."/>
            <person name="Rodrigues L."/>
            <person name="Saibo N.J.M."/>
            <person name="Varela M.C."/>
            <person name="Egas C."/>
            <person name="Matos J."/>
            <person name="Miguel C.M."/>
            <person name="Oliveira M.M."/>
            <person name="Ricardo C.P."/>
            <person name="Goncalves S."/>
        </authorList>
    </citation>
    <scope>NUCLEOTIDE SEQUENCE [LARGE SCALE GENOMIC DNA]</scope>
    <source>
        <strain evidence="13">cv. HL8</strain>
    </source>
</reference>
<dbReference type="AlphaFoldDB" id="A0AAW0LMT6"/>
<evidence type="ECO:0000256" key="8">
    <source>
        <dbReference type="ARBA" id="ARBA00023303"/>
    </source>
</evidence>
<keyword evidence="7 10" id="KW-0472">Membrane</keyword>
<feature type="compositionally biased region" description="Polar residues" evidence="9">
    <location>
        <begin position="36"/>
        <end position="57"/>
    </location>
</feature>
<dbReference type="GO" id="GO:0009705">
    <property type="term" value="C:plant-type vacuole membrane"/>
    <property type="evidence" value="ECO:0007669"/>
    <property type="project" value="TreeGrafter"/>
</dbReference>
<dbReference type="InterPro" id="IPR018247">
    <property type="entry name" value="EF_Hand_1_Ca_BS"/>
</dbReference>
<dbReference type="InterPro" id="IPR003280">
    <property type="entry name" value="2pore_dom_K_chnl"/>
</dbReference>
<gene>
    <name evidence="12" type="primary">TPK1_3</name>
    <name evidence="12" type="ORF">CFP56_039854</name>
</gene>
<sequence>MASNDVKGKGPLQASLVNPTPQTSMTDAPTHRNDPLTGSVSRGTSNNDPIPCSTSNSRKSHRSLKLVASILGVYLGLGIVCFYLLDTQMTGHKTNEIIDAVYFCIVTMATVGYGDIVPNSVLSKIFVCIFTFAGMALVVLGLTKAADYFIKKQGDLLVNALHMDQNARAKKYEKHYRGVKYKCLVVFIFILMLIIAGTIVLLTVEKLNIVDAIYCVCVTITTLGYGDKSFKTEGGRIFAVFWILTSTIFVAQFLCYITELHAQGGQKELVKRVLSQKITSKDLEAADLDKDKSVVLAEFIVDRLIKMEKINEDDIADIKEEFGKRDLNKSNTLTESDLPQSTQAEN</sequence>
<feature type="transmembrane region" description="Helical" evidence="10">
    <location>
        <begin position="122"/>
        <end position="142"/>
    </location>
</feature>
<keyword evidence="13" id="KW-1185">Reference proteome</keyword>
<keyword evidence="5 10" id="KW-1133">Transmembrane helix</keyword>
<feature type="transmembrane region" description="Helical" evidence="10">
    <location>
        <begin position="66"/>
        <end position="85"/>
    </location>
</feature>
<evidence type="ECO:0000256" key="9">
    <source>
        <dbReference type="SAM" id="MobiDB-lite"/>
    </source>
</evidence>
<dbReference type="PRINTS" id="PR01333">
    <property type="entry name" value="2POREKCHANEL"/>
</dbReference>
<evidence type="ECO:0000256" key="3">
    <source>
        <dbReference type="ARBA" id="ARBA00022448"/>
    </source>
</evidence>
<keyword evidence="4 10" id="KW-0812">Transmembrane</keyword>
<dbReference type="GO" id="GO:0005886">
    <property type="term" value="C:plasma membrane"/>
    <property type="evidence" value="ECO:0007669"/>
    <property type="project" value="TreeGrafter"/>
</dbReference>
<dbReference type="PANTHER" id="PTHR11003:SF291">
    <property type="entry name" value="IP11374P"/>
    <property type="match status" value="1"/>
</dbReference>
<evidence type="ECO:0000256" key="5">
    <source>
        <dbReference type="ARBA" id="ARBA00022989"/>
    </source>
</evidence>
<keyword evidence="8 12" id="KW-0407">Ion channel</keyword>
<evidence type="ECO:0000256" key="6">
    <source>
        <dbReference type="ARBA" id="ARBA00023065"/>
    </source>
</evidence>
<evidence type="ECO:0000313" key="13">
    <source>
        <dbReference type="Proteomes" id="UP000237347"/>
    </source>
</evidence>
<evidence type="ECO:0000256" key="10">
    <source>
        <dbReference type="SAM" id="Phobius"/>
    </source>
</evidence>
<dbReference type="EMBL" id="PKMF04000078">
    <property type="protein sequence ID" value="KAK7852209.1"/>
    <property type="molecule type" value="Genomic_DNA"/>
</dbReference>
<evidence type="ECO:0000256" key="1">
    <source>
        <dbReference type="ARBA" id="ARBA00004141"/>
    </source>
</evidence>
<proteinExistence type="inferred from homology"/>
<feature type="transmembrane region" description="Helical" evidence="10">
    <location>
        <begin position="181"/>
        <end position="201"/>
    </location>
</feature>
<dbReference type="PANTHER" id="PTHR11003">
    <property type="entry name" value="POTASSIUM CHANNEL, SUBFAMILY K"/>
    <property type="match status" value="1"/>
</dbReference>
<feature type="domain" description="Potassium channel" evidence="11">
    <location>
        <begin position="71"/>
        <end position="150"/>
    </location>
</feature>